<protein>
    <submittedName>
        <fullName evidence="1">Uncharacterized protein</fullName>
    </submittedName>
</protein>
<organism evidence="1 2">
    <name type="scientific">Flavobacterium branchiophilum</name>
    <dbReference type="NCBI Taxonomy" id="55197"/>
    <lineage>
        <taxon>Bacteria</taxon>
        <taxon>Pseudomonadati</taxon>
        <taxon>Bacteroidota</taxon>
        <taxon>Flavobacteriia</taxon>
        <taxon>Flavobacteriales</taxon>
        <taxon>Flavobacteriaceae</taxon>
        <taxon>Flavobacterium</taxon>
    </lineage>
</organism>
<name>A0A2H3KI29_9FLAO</name>
<evidence type="ECO:0000313" key="1">
    <source>
        <dbReference type="EMBL" id="PDS24121.1"/>
    </source>
</evidence>
<dbReference type="EMBL" id="PCMW01000047">
    <property type="protein sequence ID" value="PDS24121.1"/>
    <property type="molecule type" value="Genomic_DNA"/>
</dbReference>
<gene>
    <name evidence="1" type="ORF">B0A77_09020</name>
</gene>
<dbReference type="Proteomes" id="UP000220828">
    <property type="component" value="Unassembled WGS sequence"/>
</dbReference>
<reference evidence="1 2" key="1">
    <citation type="submission" date="2017-09" db="EMBL/GenBank/DDBJ databases">
        <title>Whole genomes of Flavobacteriaceae.</title>
        <authorList>
            <person name="Stine C."/>
            <person name="Li C."/>
            <person name="Tadesse D."/>
        </authorList>
    </citation>
    <scope>NUCLEOTIDE SEQUENCE [LARGE SCALE GENOMIC DNA]</scope>
    <source>
        <strain evidence="1 2">ATCC 35036</strain>
    </source>
</reference>
<comment type="caution">
    <text evidence="1">The sequence shown here is derived from an EMBL/GenBank/DDBJ whole genome shotgun (WGS) entry which is preliminary data.</text>
</comment>
<evidence type="ECO:0000313" key="2">
    <source>
        <dbReference type="Proteomes" id="UP000220828"/>
    </source>
</evidence>
<sequence>MQKKLKVQISKYNILVILDIFIEKGLIKNIEHIYLFIYGINHCLINNNIENDFVDCYSSFESYIRTKFPACNNYSIPYFLSLIDSNSIEFFKSLYSDFLSENENIKYDFINDNVLEKRFNNEDFYIKHLITLLDRATFFDINTFDDFFIYLQGYFYVSKEDHVYFILSEFMSKYKSEKFKEDQYIRMACSNSIISFKNMFMPFLEDKFKVPPAPARIPSREK</sequence>
<proteinExistence type="predicted"/>
<accession>A0A2H3KI29</accession>
<dbReference type="AlphaFoldDB" id="A0A2H3KI29"/>